<proteinExistence type="predicted"/>
<dbReference type="Proteomes" id="UP001501444">
    <property type="component" value="Unassembled WGS sequence"/>
</dbReference>
<sequence length="132" mass="14015">MTQFPDVQAADHHILTAGRPAFTYFDGGQVAVGLLGDAGADAPPEGARQVLFEGAEQLKGTMAVSAILDGSAIEKVVILGGMAAVPEMLVDTRDFVRPIWRDGVLTLVTQFARNGVLVPFEPPNNRPCCTDH</sequence>
<evidence type="ECO:0000313" key="1">
    <source>
        <dbReference type="EMBL" id="GAA2355059.1"/>
    </source>
</evidence>
<protein>
    <submittedName>
        <fullName evidence="1">Uncharacterized protein</fullName>
    </submittedName>
</protein>
<reference evidence="1 2" key="1">
    <citation type="journal article" date="2019" name="Int. J. Syst. Evol. Microbiol.">
        <title>The Global Catalogue of Microorganisms (GCM) 10K type strain sequencing project: providing services to taxonomists for standard genome sequencing and annotation.</title>
        <authorList>
            <consortium name="The Broad Institute Genomics Platform"/>
            <consortium name="The Broad Institute Genome Sequencing Center for Infectious Disease"/>
            <person name="Wu L."/>
            <person name="Ma J."/>
        </authorList>
    </citation>
    <scope>NUCLEOTIDE SEQUENCE [LARGE SCALE GENOMIC DNA]</scope>
    <source>
        <strain evidence="1 2">JCM 3272</strain>
    </source>
</reference>
<keyword evidence="2" id="KW-1185">Reference proteome</keyword>
<comment type="caution">
    <text evidence="1">The sequence shown here is derived from an EMBL/GenBank/DDBJ whole genome shotgun (WGS) entry which is preliminary data.</text>
</comment>
<name>A0ABN3GLM1_9ACTN</name>
<gene>
    <name evidence="1" type="ORF">GCM10010170_047330</name>
</gene>
<dbReference type="RefSeq" id="WP_344614655.1">
    <property type="nucleotide sequence ID" value="NZ_BAAARV010000034.1"/>
</dbReference>
<evidence type="ECO:0000313" key="2">
    <source>
        <dbReference type="Proteomes" id="UP001501444"/>
    </source>
</evidence>
<organism evidence="1 2">
    <name type="scientific">Dactylosporangium salmoneum</name>
    <dbReference type="NCBI Taxonomy" id="53361"/>
    <lineage>
        <taxon>Bacteria</taxon>
        <taxon>Bacillati</taxon>
        <taxon>Actinomycetota</taxon>
        <taxon>Actinomycetes</taxon>
        <taxon>Micromonosporales</taxon>
        <taxon>Micromonosporaceae</taxon>
        <taxon>Dactylosporangium</taxon>
    </lineage>
</organism>
<accession>A0ABN3GLM1</accession>
<dbReference type="EMBL" id="BAAARV010000034">
    <property type="protein sequence ID" value="GAA2355059.1"/>
    <property type="molecule type" value="Genomic_DNA"/>
</dbReference>